<reference evidence="7" key="1">
    <citation type="submission" date="2022-07" db="EMBL/GenBank/DDBJ databases">
        <title>Phylogenomic reconstructions and comparative analyses of Kickxellomycotina fungi.</title>
        <authorList>
            <person name="Reynolds N.K."/>
            <person name="Stajich J.E."/>
            <person name="Barry K."/>
            <person name="Grigoriev I.V."/>
            <person name="Crous P."/>
            <person name="Smith M.E."/>
        </authorList>
    </citation>
    <scope>NUCLEOTIDE SEQUENCE</scope>
    <source>
        <strain evidence="7">NRRL 1566</strain>
    </source>
</reference>
<dbReference type="GO" id="GO:0016020">
    <property type="term" value="C:membrane"/>
    <property type="evidence" value="ECO:0007669"/>
    <property type="project" value="UniProtKB-SubCell"/>
</dbReference>
<keyword evidence="6" id="KW-0732">Signal</keyword>
<dbReference type="GO" id="GO:0015095">
    <property type="term" value="F:magnesium ion transmembrane transporter activity"/>
    <property type="evidence" value="ECO:0007669"/>
    <property type="project" value="InterPro"/>
</dbReference>
<accession>A0A9W8ID74</accession>
<evidence type="ECO:0000313" key="7">
    <source>
        <dbReference type="EMBL" id="KAJ2850545.1"/>
    </source>
</evidence>
<evidence type="ECO:0000256" key="1">
    <source>
        <dbReference type="ARBA" id="ARBA00004141"/>
    </source>
</evidence>
<comment type="caution">
    <text evidence="7">The sequence shown here is derived from an EMBL/GenBank/DDBJ whole genome shotgun (WGS) entry which is preliminary data.</text>
</comment>
<evidence type="ECO:0000256" key="2">
    <source>
        <dbReference type="ARBA" id="ARBA00022692"/>
    </source>
</evidence>
<dbReference type="SUPFAM" id="SSF103481">
    <property type="entry name" value="Multidrug resistance efflux transporter EmrE"/>
    <property type="match status" value="1"/>
</dbReference>
<evidence type="ECO:0008006" key="9">
    <source>
        <dbReference type="Google" id="ProtNLM"/>
    </source>
</evidence>
<dbReference type="InterPro" id="IPR008521">
    <property type="entry name" value="Mg_trans_NIPA"/>
</dbReference>
<keyword evidence="4 5" id="KW-0472">Membrane</keyword>
<organism evidence="7 8">
    <name type="scientific">Coemansia brasiliensis</name>
    <dbReference type="NCBI Taxonomy" id="2650707"/>
    <lineage>
        <taxon>Eukaryota</taxon>
        <taxon>Fungi</taxon>
        <taxon>Fungi incertae sedis</taxon>
        <taxon>Zoopagomycota</taxon>
        <taxon>Kickxellomycotina</taxon>
        <taxon>Kickxellomycetes</taxon>
        <taxon>Kickxellales</taxon>
        <taxon>Kickxellaceae</taxon>
        <taxon>Coemansia</taxon>
    </lineage>
</organism>
<name>A0A9W8ID74_9FUNG</name>
<keyword evidence="8" id="KW-1185">Reference proteome</keyword>
<feature type="chain" id="PRO_5040837651" description="Magnesium transporter" evidence="6">
    <location>
        <begin position="23"/>
        <end position="390"/>
    </location>
</feature>
<dbReference type="PANTHER" id="PTHR12570:SF85">
    <property type="entry name" value="DUF803 DOMAIN MEMBRANE PROTEIN (AFU_ORTHOLOGUE AFUA_1G15880)"/>
    <property type="match status" value="1"/>
</dbReference>
<feature type="transmembrane region" description="Helical" evidence="5">
    <location>
        <begin position="343"/>
        <end position="362"/>
    </location>
</feature>
<protein>
    <recommendedName>
        <fullName evidence="9">Magnesium transporter</fullName>
    </recommendedName>
</protein>
<dbReference type="AlphaFoldDB" id="A0A9W8ID74"/>
<proteinExistence type="predicted"/>
<feature type="transmembrane region" description="Helical" evidence="5">
    <location>
        <begin position="202"/>
        <end position="221"/>
    </location>
</feature>
<feature type="transmembrane region" description="Helical" evidence="5">
    <location>
        <begin position="228"/>
        <end position="249"/>
    </location>
</feature>
<feature type="transmembrane region" description="Helical" evidence="5">
    <location>
        <begin position="269"/>
        <end position="299"/>
    </location>
</feature>
<evidence type="ECO:0000256" key="3">
    <source>
        <dbReference type="ARBA" id="ARBA00022989"/>
    </source>
</evidence>
<dbReference type="EMBL" id="JANBUW010000029">
    <property type="protein sequence ID" value="KAJ2850545.1"/>
    <property type="molecule type" value="Genomic_DNA"/>
</dbReference>
<feature type="signal peptide" evidence="6">
    <location>
        <begin position="1"/>
        <end position="22"/>
    </location>
</feature>
<evidence type="ECO:0000256" key="4">
    <source>
        <dbReference type="ARBA" id="ARBA00023136"/>
    </source>
</evidence>
<evidence type="ECO:0000256" key="6">
    <source>
        <dbReference type="SAM" id="SignalP"/>
    </source>
</evidence>
<dbReference type="Gene3D" id="1.10.3730.20">
    <property type="match status" value="1"/>
</dbReference>
<feature type="transmembrane region" description="Helical" evidence="5">
    <location>
        <begin position="320"/>
        <end position="337"/>
    </location>
</feature>
<evidence type="ECO:0000256" key="5">
    <source>
        <dbReference type="SAM" id="Phobius"/>
    </source>
</evidence>
<keyword evidence="2 5" id="KW-0812">Transmembrane</keyword>
<sequence length="390" mass="41961">MSFLAGLAAAVLGNVVIGTGQCMQKYALNKLQRNWETMQQQGDLTESGSIGSRRNEAVAYGSTNYSSAIDMRSRSGSTTSRFGQAFSGARHGGMQTVASGPPARYTSKLWILGLLLNYMGEIFGNAVALSYLSAAVVAPIGIVSVLVNVILAEKFLNERITSNQRFGFLVIVAGVGCILLVAPRSTGASDATQFVSMVQTSGILGLFGLMYMIQAALIMLIRSGRQSLFLFVLVASIFGSMNVMVSKIMTMYLRLKMVFSAMPNPADLVVYGVSGAASSTSMLSLPQVLVGVVMAGSVIGQESFRQQALGKYPVMQFQPVFFATYNVVATLSGLLLFKELDGWFQALVFFAMFSVGIALILYGSRFLQKAKSVVLPSHIRLDKENLLKTQ</sequence>
<dbReference type="Proteomes" id="UP001139887">
    <property type="component" value="Unassembled WGS sequence"/>
</dbReference>
<comment type="subcellular location">
    <subcellularLocation>
        <location evidence="1">Membrane</location>
        <topology evidence="1">Multi-pass membrane protein</topology>
    </subcellularLocation>
</comment>
<evidence type="ECO:0000313" key="8">
    <source>
        <dbReference type="Proteomes" id="UP001139887"/>
    </source>
</evidence>
<feature type="transmembrane region" description="Helical" evidence="5">
    <location>
        <begin position="163"/>
        <end position="182"/>
    </location>
</feature>
<dbReference type="OrthoDB" id="165382at2759"/>
<keyword evidence="3 5" id="KW-1133">Transmembrane helix</keyword>
<dbReference type="InterPro" id="IPR037185">
    <property type="entry name" value="EmrE-like"/>
</dbReference>
<dbReference type="Pfam" id="PF05653">
    <property type="entry name" value="Mg_trans_NIPA"/>
    <property type="match status" value="1"/>
</dbReference>
<gene>
    <name evidence="7" type="ORF">IWW36_001795</name>
</gene>
<dbReference type="PANTHER" id="PTHR12570">
    <property type="match status" value="1"/>
</dbReference>
<feature type="transmembrane region" description="Helical" evidence="5">
    <location>
        <begin position="122"/>
        <end position="151"/>
    </location>
</feature>